<gene>
    <name evidence="1" type="ORF">SELMODRAFT_408623</name>
</gene>
<dbReference type="Gramene" id="EFJ32130">
    <property type="protein sequence ID" value="EFJ32130"/>
    <property type="gene ID" value="SELMODRAFT_408623"/>
</dbReference>
<accession>D8R8W1</accession>
<name>D8R8W1_SELML</name>
<organism evidence="2">
    <name type="scientific">Selaginella moellendorffii</name>
    <name type="common">Spikemoss</name>
    <dbReference type="NCBI Taxonomy" id="88036"/>
    <lineage>
        <taxon>Eukaryota</taxon>
        <taxon>Viridiplantae</taxon>
        <taxon>Streptophyta</taxon>
        <taxon>Embryophyta</taxon>
        <taxon>Tracheophyta</taxon>
        <taxon>Lycopodiopsida</taxon>
        <taxon>Selaginellales</taxon>
        <taxon>Selaginellaceae</taxon>
        <taxon>Selaginella</taxon>
    </lineage>
</organism>
<evidence type="ECO:0000313" key="1">
    <source>
        <dbReference type="EMBL" id="EFJ32130.1"/>
    </source>
</evidence>
<proteinExistence type="predicted"/>
<dbReference type="AlphaFoldDB" id="D8R8W1"/>
<dbReference type="Proteomes" id="UP000001514">
    <property type="component" value="Unassembled WGS sequence"/>
</dbReference>
<dbReference type="HOGENOM" id="CLU_1931153_0_0_1"/>
<protein>
    <submittedName>
        <fullName evidence="1">Uncharacterized protein</fullName>
    </submittedName>
</protein>
<dbReference type="EMBL" id="GL377573">
    <property type="protein sequence ID" value="EFJ32130.1"/>
    <property type="molecule type" value="Genomic_DNA"/>
</dbReference>
<evidence type="ECO:0000313" key="2">
    <source>
        <dbReference type="Proteomes" id="UP000001514"/>
    </source>
</evidence>
<dbReference type="InParanoid" id="D8R8W1"/>
<keyword evidence="2" id="KW-1185">Reference proteome</keyword>
<sequence length="131" mass="14461">MAAKPFTIDTKVVRVFEAPTTFLDTLDLLTSLSSNEEVRHVGAKMSALALSKKSMHTEGLSSLASASCEDHQRRMSLEALQHQKLCPVDCANLLWIPATMTSVPSLSLRQLKASLRVMDNYAFPDDEKQVP</sequence>
<dbReference type="KEGG" id="smo:SELMODRAFT_408623"/>
<reference evidence="1 2" key="1">
    <citation type="journal article" date="2011" name="Science">
        <title>The Selaginella genome identifies genetic changes associated with the evolution of vascular plants.</title>
        <authorList>
            <person name="Banks J.A."/>
            <person name="Nishiyama T."/>
            <person name="Hasebe M."/>
            <person name="Bowman J.L."/>
            <person name="Gribskov M."/>
            <person name="dePamphilis C."/>
            <person name="Albert V.A."/>
            <person name="Aono N."/>
            <person name="Aoyama T."/>
            <person name="Ambrose B.A."/>
            <person name="Ashton N.W."/>
            <person name="Axtell M.J."/>
            <person name="Barker E."/>
            <person name="Barker M.S."/>
            <person name="Bennetzen J.L."/>
            <person name="Bonawitz N.D."/>
            <person name="Chapple C."/>
            <person name="Cheng C."/>
            <person name="Correa L.G."/>
            <person name="Dacre M."/>
            <person name="DeBarry J."/>
            <person name="Dreyer I."/>
            <person name="Elias M."/>
            <person name="Engstrom E.M."/>
            <person name="Estelle M."/>
            <person name="Feng L."/>
            <person name="Finet C."/>
            <person name="Floyd S.K."/>
            <person name="Frommer W.B."/>
            <person name="Fujita T."/>
            <person name="Gramzow L."/>
            <person name="Gutensohn M."/>
            <person name="Harholt J."/>
            <person name="Hattori M."/>
            <person name="Heyl A."/>
            <person name="Hirai T."/>
            <person name="Hiwatashi Y."/>
            <person name="Ishikawa M."/>
            <person name="Iwata M."/>
            <person name="Karol K.G."/>
            <person name="Koehler B."/>
            <person name="Kolukisaoglu U."/>
            <person name="Kubo M."/>
            <person name="Kurata T."/>
            <person name="Lalonde S."/>
            <person name="Li K."/>
            <person name="Li Y."/>
            <person name="Litt A."/>
            <person name="Lyons E."/>
            <person name="Manning G."/>
            <person name="Maruyama T."/>
            <person name="Michael T.P."/>
            <person name="Mikami K."/>
            <person name="Miyazaki S."/>
            <person name="Morinaga S."/>
            <person name="Murata T."/>
            <person name="Mueller-Roeber B."/>
            <person name="Nelson D.R."/>
            <person name="Obara M."/>
            <person name="Oguri Y."/>
            <person name="Olmstead R.G."/>
            <person name="Onodera N."/>
            <person name="Petersen B.L."/>
            <person name="Pils B."/>
            <person name="Prigge M."/>
            <person name="Rensing S.A."/>
            <person name="Riano-Pachon D.M."/>
            <person name="Roberts A.W."/>
            <person name="Sato Y."/>
            <person name="Scheller H.V."/>
            <person name="Schulz B."/>
            <person name="Schulz C."/>
            <person name="Shakirov E.V."/>
            <person name="Shibagaki N."/>
            <person name="Shinohara N."/>
            <person name="Shippen D.E."/>
            <person name="Soerensen I."/>
            <person name="Sotooka R."/>
            <person name="Sugimoto N."/>
            <person name="Sugita M."/>
            <person name="Sumikawa N."/>
            <person name="Tanurdzic M."/>
            <person name="Theissen G."/>
            <person name="Ulvskov P."/>
            <person name="Wakazuki S."/>
            <person name="Weng J.K."/>
            <person name="Willats W.W."/>
            <person name="Wipf D."/>
            <person name="Wolf P.G."/>
            <person name="Yang L."/>
            <person name="Zimmer A.D."/>
            <person name="Zhu Q."/>
            <person name="Mitros T."/>
            <person name="Hellsten U."/>
            <person name="Loque D."/>
            <person name="Otillar R."/>
            <person name="Salamov A."/>
            <person name="Schmutz J."/>
            <person name="Shapiro H."/>
            <person name="Lindquist E."/>
            <person name="Lucas S."/>
            <person name="Rokhsar D."/>
            <person name="Grigoriev I.V."/>
        </authorList>
    </citation>
    <scope>NUCLEOTIDE SEQUENCE [LARGE SCALE GENOMIC DNA]</scope>
</reference>